<dbReference type="AlphaFoldDB" id="A0A2T9ZII1"/>
<name>A0A2T9ZII1_9FUNG</name>
<proteinExistence type="predicted"/>
<comment type="caution">
    <text evidence="1">The sequence shown here is derived from an EMBL/GenBank/DDBJ whole genome shotgun (WGS) entry which is preliminary data.</text>
</comment>
<reference evidence="1 2" key="1">
    <citation type="journal article" date="2018" name="MBio">
        <title>Comparative Genomics Reveals the Core Gene Toolbox for the Fungus-Insect Symbiosis.</title>
        <authorList>
            <person name="Wang Y."/>
            <person name="Stata M."/>
            <person name="Wang W."/>
            <person name="Stajich J.E."/>
            <person name="White M.M."/>
            <person name="Moncalvo J.M."/>
        </authorList>
    </citation>
    <scope>NUCLEOTIDE SEQUENCE [LARGE SCALE GENOMIC DNA]</scope>
    <source>
        <strain evidence="1 2">SC-DP-2</strain>
    </source>
</reference>
<evidence type="ECO:0000313" key="2">
    <source>
        <dbReference type="Proteomes" id="UP000245609"/>
    </source>
</evidence>
<sequence length="148" mass="16380">MVFSHSYELISLEPSRSDEILVDLPDTDTHSEVLSSGEIVGSSRIIKILELNSNSKSKLNPEVASEARLQYPVDTPPFHPFDIASCKLLLGRTNHVAVGSLKKEAVALVLSHSQSVLRQAVQTCVLSLKLLFEIQNHSRCFRISDSRP</sequence>
<accession>A0A2T9ZII1</accession>
<keyword evidence="2" id="KW-1185">Reference proteome</keyword>
<dbReference type="EMBL" id="MBFS01000131">
    <property type="protein sequence ID" value="PVV04370.1"/>
    <property type="molecule type" value="Genomic_DNA"/>
</dbReference>
<dbReference type="Proteomes" id="UP000245609">
    <property type="component" value="Unassembled WGS sequence"/>
</dbReference>
<gene>
    <name evidence="1" type="ORF">BB560_001127</name>
</gene>
<evidence type="ECO:0000313" key="1">
    <source>
        <dbReference type="EMBL" id="PVV04370.1"/>
    </source>
</evidence>
<protein>
    <submittedName>
        <fullName evidence="1">Uncharacterized protein</fullName>
    </submittedName>
</protein>
<organism evidence="1 2">
    <name type="scientific">Smittium megazygosporum</name>
    <dbReference type="NCBI Taxonomy" id="133381"/>
    <lineage>
        <taxon>Eukaryota</taxon>
        <taxon>Fungi</taxon>
        <taxon>Fungi incertae sedis</taxon>
        <taxon>Zoopagomycota</taxon>
        <taxon>Kickxellomycotina</taxon>
        <taxon>Harpellomycetes</taxon>
        <taxon>Harpellales</taxon>
        <taxon>Legeriomycetaceae</taxon>
        <taxon>Smittium</taxon>
    </lineage>
</organism>